<dbReference type="Gene3D" id="3.40.50.10540">
    <property type="entry name" value="Crotonobetainyl-coa:carnitine coa-transferase, domain 1"/>
    <property type="match status" value="1"/>
</dbReference>
<organism evidence="2 3">
    <name type="scientific">Caenimonas terrae</name>
    <dbReference type="NCBI Taxonomy" id="696074"/>
    <lineage>
        <taxon>Bacteria</taxon>
        <taxon>Pseudomonadati</taxon>
        <taxon>Pseudomonadota</taxon>
        <taxon>Betaproteobacteria</taxon>
        <taxon>Burkholderiales</taxon>
        <taxon>Comamonadaceae</taxon>
        <taxon>Caenimonas</taxon>
    </lineage>
</organism>
<dbReference type="InterPro" id="IPR023606">
    <property type="entry name" value="CoA-Trfase_III_dom_1_sf"/>
</dbReference>
<protein>
    <submittedName>
        <fullName evidence="2">CaiB/BaiF CoA transferase family protein</fullName>
    </submittedName>
</protein>
<dbReference type="PANTHER" id="PTHR48207:SF4">
    <property type="entry name" value="BLL6097 PROTEIN"/>
    <property type="match status" value="1"/>
</dbReference>
<gene>
    <name evidence="2" type="ORF">ACFPOE_21605</name>
</gene>
<accession>A0ABW0NLW3</accession>
<dbReference type="Proteomes" id="UP001596037">
    <property type="component" value="Unassembled WGS sequence"/>
</dbReference>
<dbReference type="InterPro" id="IPR050483">
    <property type="entry name" value="CoA-transferase_III_domain"/>
</dbReference>
<evidence type="ECO:0000256" key="1">
    <source>
        <dbReference type="ARBA" id="ARBA00022679"/>
    </source>
</evidence>
<keyword evidence="1 2" id="KW-0808">Transferase</keyword>
<sequence>MTAESSTPSPSHAFLPDDELPLRGVKVLELSHMIMGPAGGLVLADLGAEVIKVEPLDGDRTRRLKGSGIGYFPVFSRNKQSLAVDLKSTEGQALVRQLALGCDMLIENFRDDSLAQYGLDYASLSAANPGLIYVSLKGFLSGPYKQRTALDEVVQMMGGMAYINGSTGAPQRVAPSVNDILGGTFGVVGALAALHDRQRTGRGRQVRAGLFENNLLLVAQFIAQHQLSGQAPVPMGDKRTPPWGVYDIFDTQDGGRIFVAVVSDANWQTFCQDFLPAGWSADERLRTAVQREAARPWLVPEVAAILKQWKTADLCAALEASGLSYGPIRQPYDLLSDPHLKQGGALIPTTMPGGQHVDAAALPIEFDGQKMGKRLDPQPVGAQTRSILRGLGLDDERIASLIEHGVVAA</sequence>
<evidence type="ECO:0000313" key="3">
    <source>
        <dbReference type="Proteomes" id="UP001596037"/>
    </source>
</evidence>
<comment type="caution">
    <text evidence="2">The sequence shown here is derived from an EMBL/GenBank/DDBJ whole genome shotgun (WGS) entry which is preliminary data.</text>
</comment>
<dbReference type="Pfam" id="PF02515">
    <property type="entry name" value="CoA_transf_3"/>
    <property type="match status" value="1"/>
</dbReference>
<dbReference type="SUPFAM" id="SSF89796">
    <property type="entry name" value="CoA-transferase family III (CaiB/BaiF)"/>
    <property type="match status" value="1"/>
</dbReference>
<dbReference type="RefSeq" id="WP_376852394.1">
    <property type="nucleotide sequence ID" value="NZ_JBHSMF010000010.1"/>
</dbReference>
<name>A0ABW0NLW3_9BURK</name>
<dbReference type="InterPro" id="IPR003673">
    <property type="entry name" value="CoA-Trfase_fam_III"/>
</dbReference>
<proteinExistence type="predicted"/>
<keyword evidence="3" id="KW-1185">Reference proteome</keyword>
<reference evidence="3" key="1">
    <citation type="journal article" date="2019" name="Int. J. Syst. Evol. Microbiol.">
        <title>The Global Catalogue of Microorganisms (GCM) 10K type strain sequencing project: providing services to taxonomists for standard genome sequencing and annotation.</title>
        <authorList>
            <consortium name="The Broad Institute Genomics Platform"/>
            <consortium name="The Broad Institute Genome Sequencing Center for Infectious Disease"/>
            <person name="Wu L."/>
            <person name="Ma J."/>
        </authorList>
    </citation>
    <scope>NUCLEOTIDE SEQUENCE [LARGE SCALE GENOMIC DNA]</scope>
    <source>
        <strain evidence="3">CCUG 57401</strain>
    </source>
</reference>
<dbReference type="InterPro" id="IPR044855">
    <property type="entry name" value="CoA-Trfase_III_dom3_sf"/>
</dbReference>
<dbReference type="Gene3D" id="3.30.1540.10">
    <property type="entry name" value="formyl-coa transferase, domain 3"/>
    <property type="match status" value="1"/>
</dbReference>
<evidence type="ECO:0000313" key="2">
    <source>
        <dbReference type="EMBL" id="MFC5500153.1"/>
    </source>
</evidence>
<dbReference type="EMBL" id="JBHSMF010000010">
    <property type="protein sequence ID" value="MFC5500153.1"/>
    <property type="molecule type" value="Genomic_DNA"/>
</dbReference>
<dbReference type="GO" id="GO:0016740">
    <property type="term" value="F:transferase activity"/>
    <property type="evidence" value="ECO:0007669"/>
    <property type="project" value="UniProtKB-KW"/>
</dbReference>
<dbReference type="PANTHER" id="PTHR48207">
    <property type="entry name" value="SUCCINATE--HYDROXYMETHYLGLUTARATE COA-TRANSFERASE"/>
    <property type="match status" value="1"/>
</dbReference>